<dbReference type="InterPro" id="IPR051601">
    <property type="entry name" value="Serine_prot/Carboxylest_S33"/>
</dbReference>
<dbReference type="EMBL" id="JADMLG010000010">
    <property type="protein sequence ID" value="MBH0779217.1"/>
    <property type="molecule type" value="Genomic_DNA"/>
</dbReference>
<dbReference type="RefSeq" id="WP_196151539.1">
    <property type="nucleotide sequence ID" value="NZ_JADMLG010000010.1"/>
</dbReference>
<reference evidence="5" key="1">
    <citation type="submission" date="2020-11" db="EMBL/GenBank/DDBJ databases">
        <title>Nocardia NEAU-351.nov., a novel actinomycete isolated from the cow dung.</title>
        <authorList>
            <person name="Zhang X."/>
        </authorList>
    </citation>
    <scope>NUCLEOTIDE SEQUENCE</scope>
    <source>
        <strain evidence="5">NEAU-351</strain>
    </source>
</reference>
<dbReference type="SUPFAM" id="SSF53474">
    <property type="entry name" value="alpha/beta-Hydrolases"/>
    <property type="match status" value="1"/>
</dbReference>
<dbReference type="AlphaFoldDB" id="A0A931ICN9"/>
<dbReference type="PANTHER" id="PTHR43248:SF25">
    <property type="entry name" value="AB HYDROLASE-1 DOMAIN-CONTAINING PROTEIN-RELATED"/>
    <property type="match status" value="1"/>
</dbReference>
<organism evidence="5 6">
    <name type="scientific">Nocardia bovistercoris</name>
    <dbReference type="NCBI Taxonomy" id="2785916"/>
    <lineage>
        <taxon>Bacteria</taxon>
        <taxon>Bacillati</taxon>
        <taxon>Actinomycetota</taxon>
        <taxon>Actinomycetes</taxon>
        <taxon>Mycobacteriales</taxon>
        <taxon>Nocardiaceae</taxon>
        <taxon>Nocardia</taxon>
    </lineage>
</organism>
<keyword evidence="6" id="KW-1185">Reference proteome</keyword>
<dbReference type="Proteomes" id="UP000655751">
    <property type="component" value="Unassembled WGS sequence"/>
</dbReference>
<dbReference type="PANTHER" id="PTHR43248">
    <property type="entry name" value="2-SUCCINYL-6-HYDROXY-2,4-CYCLOHEXADIENE-1-CARBOXYLATE SYNTHASE"/>
    <property type="match status" value="1"/>
</dbReference>
<dbReference type="InterPro" id="IPR013595">
    <property type="entry name" value="Pept_S33_TAP-like_C"/>
</dbReference>
<accession>A0A931ICN9</accession>
<keyword evidence="3" id="KW-0732">Signal</keyword>
<feature type="domain" description="Peptidase S33 tripeptidyl aminopeptidase-like C-terminal" evidence="4">
    <location>
        <begin position="374"/>
        <end position="469"/>
    </location>
</feature>
<dbReference type="Gene3D" id="3.40.50.1820">
    <property type="entry name" value="alpha/beta hydrolase"/>
    <property type="match status" value="1"/>
</dbReference>
<proteinExistence type="inferred from homology"/>
<feature type="signal peptide" evidence="3">
    <location>
        <begin position="1"/>
        <end position="25"/>
    </location>
</feature>
<protein>
    <submittedName>
        <fullName evidence="5">Alpha/beta fold hydrolase</fullName>
    </submittedName>
</protein>
<evidence type="ECO:0000256" key="1">
    <source>
        <dbReference type="ARBA" id="ARBA00010088"/>
    </source>
</evidence>
<gene>
    <name evidence="5" type="ORF">IT779_23385</name>
</gene>
<sequence>MLSGRNGFMVAIATVLACGALTSCAQDPPRAGLEWRSCPERPEFDCATVTVPIDWSAPDATIDIAVVRDRADDPNHRVGTLISLPGGPGTSGVDQILRGTALSPRLRAAFDIVSIDPRGVGRSHPVRCDEGLATRRPQLAPDAGASLVEVHSYARDLEASCREHTGPLLDHVDAVSVARDVEALRVALGEERVTLYSRSYGTMPAQAYAELFPRRVRASVLDSVDDHSRTGDEFLADEARAGQDAFDGFTEWCATHPDCVLHGRDVAALYANLRATATEGRLRAPGRPDAVWGPVDLASAVIQYLYAPTWPDLARTLFDLAEQAPAAAEAVPSPRRGGVVTDYPGVIVCADWRFDIPDQARWLELWERQRVEAPVLGTHFAWAAAAFCSGMSTPVANPQHVASTVDTPPVLVLNARHDPATPHGWASGVASRIPGARLVTWDGRGHGGYDRTECTRTAVDDFLLDPTTSTVASCPAR</sequence>
<comment type="similarity">
    <text evidence="1">Belongs to the peptidase S33 family.</text>
</comment>
<evidence type="ECO:0000313" key="6">
    <source>
        <dbReference type="Proteomes" id="UP000655751"/>
    </source>
</evidence>
<feature type="chain" id="PRO_5037104227" evidence="3">
    <location>
        <begin position="26"/>
        <end position="477"/>
    </location>
</feature>
<dbReference type="PROSITE" id="PS51257">
    <property type="entry name" value="PROKAR_LIPOPROTEIN"/>
    <property type="match status" value="1"/>
</dbReference>
<dbReference type="GO" id="GO:0016787">
    <property type="term" value="F:hydrolase activity"/>
    <property type="evidence" value="ECO:0007669"/>
    <property type="project" value="UniProtKB-KW"/>
</dbReference>
<dbReference type="InterPro" id="IPR029058">
    <property type="entry name" value="AB_hydrolase_fold"/>
</dbReference>
<comment type="caution">
    <text evidence="5">The sequence shown here is derived from an EMBL/GenBank/DDBJ whole genome shotgun (WGS) entry which is preliminary data.</text>
</comment>
<evidence type="ECO:0000313" key="5">
    <source>
        <dbReference type="EMBL" id="MBH0779217.1"/>
    </source>
</evidence>
<evidence type="ECO:0000259" key="4">
    <source>
        <dbReference type="Pfam" id="PF08386"/>
    </source>
</evidence>
<evidence type="ECO:0000256" key="2">
    <source>
        <dbReference type="ARBA" id="ARBA00022801"/>
    </source>
</evidence>
<dbReference type="Pfam" id="PF08386">
    <property type="entry name" value="Abhydrolase_4"/>
    <property type="match status" value="1"/>
</dbReference>
<keyword evidence="2 5" id="KW-0378">Hydrolase</keyword>
<evidence type="ECO:0000256" key="3">
    <source>
        <dbReference type="SAM" id="SignalP"/>
    </source>
</evidence>
<name>A0A931ICN9_9NOCA</name>